<evidence type="ECO:0000256" key="1">
    <source>
        <dbReference type="ARBA" id="ARBA00004141"/>
    </source>
</evidence>
<comment type="caution">
    <text evidence="7">The sequence shown here is derived from an EMBL/GenBank/DDBJ whole genome shotgun (WGS) entry which is preliminary data.</text>
</comment>
<feature type="transmembrane region" description="Helical" evidence="5">
    <location>
        <begin position="68"/>
        <end position="87"/>
    </location>
</feature>
<evidence type="ECO:0000313" key="7">
    <source>
        <dbReference type="EMBL" id="TMQ73734.1"/>
    </source>
</evidence>
<accession>A0A538UCX2</accession>
<dbReference type="AlphaFoldDB" id="A0A538UCX2"/>
<protein>
    <recommendedName>
        <fullName evidence="6">O-antigen ligase-related domain-containing protein</fullName>
    </recommendedName>
</protein>
<comment type="subcellular location">
    <subcellularLocation>
        <location evidence="1">Membrane</location>
        <topology evidence="1">Multi-pass membrane protein</topology>
    </subcellularLocation>
</comment>
<feature type="transmembrane region" description="Helical" evidence="5">
    <location>
        <begin position="305"/>
        <end position="329"/>
    </location>
</feature>
<evidence type="ECO:0000256" key="5">
    <source>
        <dbReference type="SAM" id="Phobius"/>
    </source>
</evidence>
<evidence type="ECO:0000313" key="8">
    <source>
        <dbReference type="Proteomes" id="UP000319771"/>
    </source>
</evidence>
<feature type="domain" description="O-antigen ligase-related" evidence="6">
    <location>
        <begin position="168"/>
        <end position="320"/>
    </location>
</feature>
<dbReference type="PANTHER" id="PTHR37422">
    <property type="entry name" value="TEICHURONIC ACID BIOSYNTHESIS PROTEIN TUAE"/>
    <property type="match status" value="1"/>
</dbReference>
<feature type="transmembrane region" description="Helical" evidence="5">
    <location>
        <begin position="12"/>
        <end position="31"/>
    </location>
</feature>
<keyword evidence="3 5" id="KW-1133">Transmembrane helix</keyword>
<dbReference type="PANTHER" id="PTHR37422:SF13">
    <property type="entry name" value="LIPOPOLYSACCHARIDE BIOSYNTHESIS PROTEIN PA4999-RELATED"/>
    <property type="match status" value="1"/>
</dbReference>
<feature type="transmembrane region" description="Helical" evidence="5">
    <location>
        <begin position="210"/>
        <end position="229"/>
    </location>
</feature>
<reference evidence="7 8" key="1">
    <citation type="journal article" date="2019" name="Nat. Microbiol.">
        <title>Mediterranean grassland soil C-N compound turnover is dependent on rainfall and depth, and is mediated by genomically divergent microorganisms.</title>
        <authorList>
            <person name="Diamond S."/>
            <person name="Andeer P.F."/>
            <person name="Li Z."/>
            <person name="Crits-Christoph A."/>
            <person name="Burstein D."/>
            <person name="Anantharaman K."/>
            <person name="Lane K.R."/>
            <person name="Thomas B.C."/>
            <person name="Pan C."/>
            <person name="Northen T.R."/>
            <person name="Banfield J.F."/>
        </authorList>
    </citation>
    <scope>NUCLEOTIDE SEQUENCE [LARGE SCALE GENOMIC DNA]</scope>
    <source>
        <strain evidence="7">WS_11</strain>
    </source>
</reference>
<dbReference type="InterPro" id="IPR007016">
    <property type="entry name" value="O-antigen_ligase-rel_domated"/>
</dbReference>
<dbReference type="Proteomes" id="UP000319771">
    <property type="component" value="Unassembled WGS sequence"/>
</dbReference>
<feature type="transmembrane region" description="Helical" evidence="5">
    <location>
        <begin position="43"/>
        <end position="62"/>
    </location>
</feature>
<dbReference type="Pfam" id="PF04932">
    <property type="entry name" value="Wzy_C"/>
    <property type="match status" value="1"/>
</dbReference>
<organism evidence="7 8">
    <name type="scientific">Eiseniibacteriota bacterium</name>
    <dbReference type="NCBI Taxonomy" id="2212470"/>
    <lineage>
        <taxon>Bacteria</taxon>
        <taxon>Candidatus Eiseniibacteriota</taxon>
    </lineage>
</organism>
<name>A0A538UCX2_UNCEI</name>
<feature type="transmembrane region" description="Helical" evidence="5">
    <location>
        <begin position="169"/>
        <end position="198"/>
    </location>
</feature>
<evidence type="ECO:0000256" key="2">
    <source>
        <dbReference type="ARBA" id="ARBA00022692"/>
    </source>
</evidence>
<keyword evidence="2 5" id="KW-0812">Transmembrane</keyword>
<dbReference type="InterPro" id="IPR051533">
    <property type="entry name" value="WaaL-like"/>
</dbReference>
<feature type="transmembrane region" description="Helical" evidence="5">
    <location>
        <begin position="99"/>
        <end position="116"/>
    </location>
</feature>
<dbReference type="EMBL" id="VBPB01000047">
    <property type="protein sequence ID" value="TMQ73734.1"/>
    <property type="molecule type" value="Genomic_DNA"/>
</dbReference>
<gene>
    <name evidence="7" type="ORF">E6K81_03200</name>
</gene>
<dbReference type="GO" id="GO:0016020">
    <property type="term" value="C:membrane"/>
    <property type="evidence" value="ECO:0007669"/>
    <property type="project" value="UniProtKB-SubCell"/>
</dbReference>
<evidence type="ECO:0000259" key="6">
    <source>
        <dbReference type="Pfam" id="PF04932"/>
    </source>
</evidence>
<keyword evidence="4 5" id="KW-0472">Membrane</keyword>
<evidence type="ECO:0000256" key="4">
    <source>
        <dbReference type="ARBA" id="ARBA00023136"/>
    </source>
</evidence>
<feature type="transmembrane region" description="Helical" evidence="5">
    <location>
        <begin position="349"/>
        <end position="369"/>
    </location>
</feature>
<sequence length="433" mass="45645">MLAPVVNPAGPGQTAVLDLLNLLALIGFALGQRRKARPVTLPLLLPLLLIAAGSLLATAGAASLGATGLTLAQDLYLYLWFVMLVSLMHERGDLKALRVAWFWTASGVALVGLIGLPRAGLTELSGLAGPRAAATLYNPNMCADYLVLSVFNALSLADQVRARWRGLSLGLLLVALMATKSNGGWVCLGLGLAVWAILRIAAGGAAAPRIAGLIAVVLATALVAGWSLWEGRSGEAWARRMVARTYLVRIEHSSDTREAIWRGLVSDLRRSPLGIGPGNSAARELAIGERLRPDSFRAKEAHSDYLAYAAERGPLGLAGLLLATAAVFVRVWRGGAALTRRSGSARRAAAIRAALLGALVATTVHSLVIEKLHFRHAWLFLAMAWTLTGAPDQPWRVVASRNGLGHAGRGTRWRGEGEPAARPAARLVTGTGA</sequence>
<proteinExistence type="predicted"/>
<evidence type="ECO:0000256" key="3">
    <source>
        <dbReference type="ARBA" id="ARBA00022989"/>
    </source>
</evidence>